<dbReference type="PANTHER" id="PTHR30529">
    <property type="entry name" value="CYTOCHROME B561"/>
    <property type="match status" value="1"/>
</dbReference>
<comment type="subcellular location">
    <subcellularLocation>
        <location evidence="2">Cell membrane</location>
        <topology evidence="2">Multi-pass membrane protein</topology>
    </subcellularLocation>
</comment>
<keyword evidence="5" id="KW-0349">Heme</keyword>
<reference evidence="15" key="1">
    <citation type="submission" date="2006-03" db="EMBL/GenBank/DDBJ databases">
        <title>Complete sequence of Rhodopseudomonas palustris BisB18.</title>
        <authorList>
            <consortium name="US DOE Joint Genome Institute"/>
            <person name="Copeland A."/>
            <person name="Lucas S."/>
            <person name="Lapidus A."/>
            <person name="Barry K."/>
            <person name="Detter J.C."/>
            <person name="Glavina del Rio T."/>
            <person name="Hammon N."/>
            <person name="Israni S."/>
            <person name="Dalin E."/>
            <person name="Tice H."/>
            <person name="Pitluck S."/>
            <person name="Chain P."/>
            <person name="Malfatti S."/>
            <person name="Shin M."/>
            <person name="Vergez L."/>
            <person name="Schmutz J."/>
            <person name="Larimer F."/>
            <person name="Land M."/>
            <person name="Hauser L."/>
            <person name="Pelletier D.A."/>
            <person name="Kyrpides N."/>
            <person name="Anderson I."/>
            <person name="Oda Y."/>
            <person name="Harwood C.S."/>
            <person name="Richardson P."/>
        </authorList>
    </citation>
    <scope>NUCLEOTIDE SEQUENCE [LARGE SCALE GENOMIC DNA]</scope>
    <source>
        <strain evidence="15">BisB18</strain>
    </source>
</reference>
<feature type="domain" description="Cytochrome b561 bacterial/Ni-hydrogenase" evidence="14">
    <location>
        <begin position="5"/>
        <end position="183"/>
    </location>
</feature>
<evidence type="ECO:0000256" key="7">
    <source>
        <dbReference type="ARBA" id="ARBA00022723"/>
    </source>
</evidence>
<feature type="transmembrane region" description="Helical" evidence="13">
    <location>
        <begin position="46"/>
        <end position="65"/>
    </location>
</feature>
<dbReference type="InterPro" id="IPR016174">
    <property type="entry name" value="Di-haem_cyt_TM"/>
</dbReference>
<keyword evidence="4" id="KW-1003">Cell membrane</keyword>
<keyword evidence="7" id="KW-0479">Metal-binding</keyword>
<evidence type="ECO:0000256" key="13">
    <source>
        <dbReference type="SAM" id="Phobius"/>
    </source>
</evidence>
<dbReference type="STRING" id="316056.RPC_2322"/>
<evidence type="ECO:0000256" key="9">
    <source>
        <dbReference type="ARBA" id="ARBA00022989"/>
    </source>
</evidence>
<dbReference type="InterPro" id="IPR052168">
    <property type="entry name" value="Cytochrome_b561_oxidase"/>
</dbReference>
<comment type="similarity">
    <text evidence="12">Belongs to the cytochrome b561 family.</text>
</comment>
<keyword evidence="8" id="KW-0249">Electron transport</keyword>
<feature type="transmembrane region" description="Helical" evidence="13">
    <location>
        <begin position="147"/>
        <end position="167"/>
    </location>
</feature>
<evidence type="ECO:0000256" key="3">
    <source>
        <dbReference type="ARBA" id="ARBA00022448"/>
    </source>
</evidence>
<comment type="cofactor">
    <cofactor evidence="1">
        <name>heme b</name>
        <dbReference type="ChEBI" id="CHEBI:60344"/>
    </cofactor>
</comment>
<dbReference type="GO" id="GO:0022904">
    <property type="term" value="P:respiratory electron transport chain"/>
    <property type="evidence" value="ECO:0007669"/>
    <property type="project" value="InterPro"/>
</dbReference>
<accession>Q215R0</accession>
<dbReference type="AlphaFoldDB" id="Q215R0"/>
<keyword evidence="9 13" id="KW-1133">Transmembrane helix</keyword>
<evidence type="ECO:0000256" key="8">
    <source>
        <dbReference type="ARBA" id="ARBA00022982"/>
    </source>
</evidence>
<dbReference type="Gene3D" id="1.20.950.20">
    <property type="entry name" value="Transmembrane di-heme cytochromes, Chain C"/>
    <property type="match status" value="2"/>
</dbReference>
<evidence type="ECO:0000256" key="4">
    <source>
        <dbReference type="ARBA" id="ARBA00022475"/>
    </source>
</evidence>
<dbReference type="GO" id="GO:0046872">
    <property type="term" value="F:metal ion binding"/>
    <property type="evidence" value="ECO:0007669"/>
    <property type="project" value="UniProtKB-KW"/>
</dbReference>
<dbReference type="EMBL" id="CP000301">
    <property type="protein sequence ID" value="ABD87876.1"/>
    <property type="molecule type" value="Genomic_DNA"/>
</dbReference>
<keyword evidence="10" id="KW-0408">Iron</keyword>
<name>Q215R0_RHOPB</name>
<evidence type="ECO:0000313" key="15">
    <source>
        <dbReference type="EMBL" id="ABD87876.1"/>
    </source>
</evidence>
<keyword evidence="6 13" id="KW-0812">Transmembrane</keyword>
<dbReference type="SUPFAM" id="SSF81342">
    <property type="entry name" value="Transmembrane di-heme cytochromes"/>
    <property type="match status" value="1"/>
</dbReference>
<evidence type="ECO:0000256" key="10">
    <source>
        <dbReference type="ARBA" id="ARBA00023004"/>
    </source>
</evidence>
<evidence type="ECO:0000256" key="5">
    <source>
        <dbReference type="ARBA" id="ARBA00022617"/>
    </source>
</evidence>
<dbReference type="GO" id="GO:0009055">
    <property type="term" value="F:electron transfer activity"/>
    <property type="evidence" value="ECO:0007669"/>
    <property type="project" value="InterPro"/>
</dbReference>
<feature type="transmembrane region" description="Helical" evidence="13">
    <location>
        <begin position="12"/>
        <end position="34"/>
    </location>
</feature>
<evidence type="ECO:0000256" key="11">
    <source>
        <dbReference type="ARBA" id="ARBA00023136"/>
    </source>
</evidence>
<dbReference type="PANTHER" id="PTHR30529:SF6">
    <property type="entry name" value="BLL0291 PROTEIN"/>
    <property type="match status" value="1"/>
</dbReference>
<feature type="transmembrane region" description="Helical" evidence="13">
    <location>
        <begin position="86"/>
        <end position="108"/>
    </location>
</feature>
<sequence>MTRSRYTGVAIGLHWLIAALIVALIIIGLTMAHAPIAMATKFQLYQLHKSIGISVLGLAVLRMLWRLTHRPPALPDTMPQLERKAAAGSHWLLYLLMIGLPLTGWALVSVSPLRIPTVLFGVLSWPDLPWLPQLADKARWSAVVDNIHAYGAFVLIALIGLHSAAALRHHFVVGDDVLHRMLPVVKPSGKTASDGAHSERTPT</sequence>
<dbReference type="HOGENOM" id="CLU_095321_4_1_5"/>
<dbReference type="Pfam" id="PF01292">
    <property type="entry name" value="Ni_hydr_CYTB"/>
    <property type="match status" value="1"/>
</dbReference>
<evidence type="ECO:0000256" key="1">
    <source>
        <dbReference type="ARBA" id="ARBA00001970"/>
    </source>
</evidence>
<dbReference type="InterPro" id="IPR011577">
    <property type="entry name" value="Cyt_b561_bac/Ni-Hgenase"/>
</dbReference>
<keyword evidence="3" id="KW-0813">Transport</keyword>
<dbReference type="KEGG" id="rpc:RPC_2322"/>
<protein>
    <submittedName>
        <fullName evidence="15">Cytochrome B561</fullName>
    </submittedName>
</protein>
<dbReference type="GO" id="GO:0005886">
    <property type="term" value="C:plasma membrane"/>
    <property type="evidence" value="ECO:0007669"/>
    <property type="project" value="UniProtKB-SubCell"/>
</dbReference>
<dbReference type="OrthoDB" id="1247465at2"/>
<evidence type="ECO:0000256" key="12">
    <source>
        <dbReference type="ARBA" id="ARBA00037975"/>
    </source>
</evidence>
<evidence type="ECO:0000256" key="6">
    <source>
        <dbReference type="ARBA" id="ARBA00022692"/>
    </source>
</evidence>
<dbReference type="RefSeq" id="WP_011472773.1">
    <property type="nucleotide sequence ID" value="NC_007925.1"/>
</dbReference>
<evidence type="ECO:0000256" key="2">
    <source>
        <dbReference type="ARBA" id="ARBA00004651"/>
    </source>
</evidence>
<organism evidence="15">
    <name type="scientific">Rhodopseudomonas palustris (strain BisB18)</name>
    <dbReference type="NCBI Taxonomy" id="316056"/>
    <lineage>
        <taxon>Bacteria</taxon>
        <taxon>Pseudomonadati</taxon>
        <taxon>Pseudomonadota</taxon>
        <taxon>Alphaproteobacteria</taxon>
        <taxon>Hyphomicrobiales</taxon>
        <taxon>Nitrobacteraceae</taxon>
        <taxon>Rhodopseudomonas</taxon>
    </lineage>
</organism>
<proteinExistence type="inferred from homology"/>
<keyword evidence="11 13" id="KW-0472">Membrane</keyword>
<dbReference type="eggNOG" id="COG3038">
    <property type="taxonomic scope" value="Bacteria"/>
</dbReference>
<evidence type="ECO:0000259" key="14">
    <source>
        <dbReference type="Pfam" id="PF01292"/>
    </source>
</evidence>
<gene>
    <name evidence="15" type="ordered locus">RPC_2322</name>
</gene>
<dbReference type="GO" id="GO:0020037">
    <property type="term" value="F:heme binding"/>
    <property type="evidence" value="ECO:0007669"/>
    <property type="project" value="TreeGrafter"/>
</dbReference>